<evidence type="ECO:0008006" key="4">
    <source>
        <dbReference type="Google" id="ProtNLM"/>
    </source>
</evidence>
<dbReference type="PANTHER" id="PTHR40115">
    <property type="entry name" value="INNER MEMBRANE PROTEIN WITH PEPSY TM HELIX"/>
    <property type="match status" value="1"/>
</dbReference>
<dbReference type="PANTHER" id="PTHR40115:SF1">
    <property type="entry name" value="INNER MEMBRANE PROTEIN WITH PEPSY TM HELIX"/>
    <property type="match status" value="1"/>
</dbReference>
<dbReference type="OrthoDB" id="27171at2"/>
<protein>
    <recommendedName>
        <fullName evidence="4">DUF2271 domain-containing protein</fullName>
    </recommendedName>
</protein>
<keyword evidence="1" id="KW-1133">Transmembrane helix</keyword>
<sequence length="355" mass="40160">MARRSSGRRGWSLKDWHWISSAVCLIGMLLFSITGITLNHAGWIESAPSVERHESSLPQTELARLVNASGNDALPAVFHRWYEDKTQNSISSNAEIEWSDYELYVAMPRPGGDSWFSVDLSSGAFYSETTDRGWIAYFNDLHKARNTGFFWSLFIDVFAIASILFTVTGLLLLKKYSKGRKSTWPLVLAGFIIPLFAIMGSAHAAENELTVEIPRLSVAEYHAPYLAVWLANERHQRVTDIAVWYDVNLKDNEGEKWLKDMRQWWRRSGRMADMPIDGVSGATRRPGTNRVDLTPLVTQLPELEAGQYYLYVEAARELGGREMLRLPLSLPIKNPISISDTGEHELGRVSLKLEP</sequence>
<dbReference type="Pfam" id="PF10029">
    <property type="entry name" value="DUF2271"/>
    <property type="match status" value="1"/>
</dbReference>
<feature type="transmembrane region" description="Helical" evidence="1">
    <location>
        <begin position="16"/>
        <end position="38"/>
    </location>
</feature>
<proteinExistence type="predicted"/>
<comment type="caution">
    <text evidence="2">The sequence shown here is derived from an EMBL/GenBank/DDBJ whole genome shotgun (WGS) entry which is preliminary data.</text>
</comment>
<dbReference type="InterPro" id="IPR014469">
    <property type="entry name" value="DUF2271"/>
</dbReference>
<reference evidence="3" key="1">
    <citation type="journal article" date="2018" name="Front. Microbiol.">
        <title>Genome-Based Analysis Reveals the Taxonomy and Diversity of the Family Idiomarinaceae.</title>
        <authorList>
            <person name="Liu Y."/>
            <person name="Lai Q."/>
            <person name="Shao Z."/>
        </authorList>
    </citation>
    <scope>NUCLEOTIDE SEQUENCE [LARGE SCALE GENOMIC DNA]</scope>
    <source>
        <strain evidence="3">R22</strain>
    </source>
</reference>
<dbReference type="EMBL" id="PIQC01000010">
    <property type="protein sequence ID" value="RUO64713.1"/>
    <property type="molecule type" value="Genomic_DNA"/>
</dbReference>
<accession>A0A432YSP9</accession>
<gene>
    <name evidence="2" type="ORF">CWI78_12495</name>
</gene>
<keyword evidence="1" id="KW-0812">Transmembrane</keyword>
<evidence type="ECO:0000256" key="1">
    <source>
        <dbReference type="SAM" id="Phobius"/>
    </source>
</evidence>
<evidence type="ECO:0000313" key="2">
    <source>
        <dbReference type="EMBL" id="RUO64713.1"/>
    </source>
</evidence>
<dbReference type="AlphaFoldDB" id="A0A432YSP9"/>
<dbReference type="RefSeq" id="WP_126783130.1">
    <property type="nucleotide sequence ID" value="NZ_PIQC01000010.1"/>
</dbReference>
<feature type="transmembrane region" description="Helical" evidence="1">
    <location>
        <begin position="149"/>
        <end position="173"/>
    </location>
</feature>
<keyword evidence="3" id="KW-1185">Reference proteome</keyword>
<evidence type="ECO:0000313" key="3">
    <source>
        <dbReference type="Proteomes" id="UP000288058"/>
    </source>
</evidence>
<feature type="transmembrane region" description="Helical" evidence="1">
    <location>
        <begin position="185"/>
        <end position="205"/>
    </location>
</feature>
<dbReference type="Pfam" id="PF16357">
    <property type="entry name" value="PepSY_TM_like_2"/>
    <property type="match status" value="1"/>
</dbReference>
<keyword evidence="1" id="KW-0472">Membrane</keyword>
<name>A0A432YSP9_9GAMM</name>
<dbReference type="Proteomes" id="UP000288058">
    <property type="component" value="Unassembled WGS sequence"/>
</dbReference>
<organism evidence="2 3">
    <name type="scientific">Idiomarina ramblicola</name>
    <dbReference type="NCBI Taxonomy" id="263724"/>
    <lineage>
        <taxon>Bacteria</taxon>
        <taxon>Pseudomonadati</taxon>
        <taxon>Pseudomonadota</taxon>
        <taxon>Gammaproteobacteria</taxon>
        <taxon>Alteromonadales</taxon>
        <taxon>Idiomarinaceae</taxon>
        <taxon>Idiomarina</taxon>
    </lineage>
</organism>
<dbReference type="InterPro" id="IPR032307">
    <property type="entry name" value="PepSY_TM-like_2"/>
</dbReference>